<evidence type="ECO:0000256" key="7">
    <source>
        <dbReference type="ARBA" id="ARBA00022801"/>
    </source>
</evidence>
<keyword evidence="9" id="KW-0770">Synapse</keyword>
<evidence type="ECO:0000313" key="15">
    <source>
        <dbReference type="Proteomes" id="UP000264840"/>
    </source>
</evidence>
<name>A0A3Q3BQV1_HAPBU</name>
<evidence type="ECO:0000259" key="13">
    <source>
        <dbReference type="Pfam" id="PF00135"/>
    </source>
</evidence>
<dbReference type="EC" id="3.1.1.7" evidence="3"/>
<evidence type="ECO:0000256" key="2">
    <source>
        <dbReference type="ARBA" id="ARBA00005964"/>
    </source>
</evidence>
<dbReference type="GO" id="GO:0003990">
    <property type="term" value="F:acetylcholinesterase activity"/>
    <property type="evidence" value="ECO:0007669"/>
    <property type="project" value="UniProtKB-EC"/>
</dbReference>
<dbReference type="InterPro" id="IPR050654">
    <property type="entry name" value="AChE-related_enzymes"/>
</dbReference>
<comment type="subcellular location">
    <subcellularLocation>
        <location evidence="1">Cell membrane</location>
        <topology evidence="1">Peripheral membrane protein</topology>
    </subcellularLocation>
    <subcellularLocation>
        <location evidence="11">Synapse</location>
    </subcellularLocation>
</comment>
<dbReference type="GO" id="GO:0006581">
    <property type="term" value="P:acetylcholine catabolic process"/>
    <property type="evidence" value="ECO:0007669"/>
    <property type="project" value="TreeGrafter"/>
</dbReference>
<feature type="domain" description="Carboxylesterase type B" evidence="13">
    <location>
        <begin position="30"/>
        <end position="152"/>
    </location>
</feature>
<evidence type="ECO:0000256" key="10">
    <source>
        <dbReference type="ARBA" id="ARBA00023136"/>
    </source>
</evidence>
<feature type="signal peptide" evidence="12">
    <location>
        <begin position="1"/>
        <end position="24"/>
    </location>
</feature>
<feature type="chain" id="PRO_5018687193" description="Acetylcholinesterase" evidence="12">
    <location>
        <begin position="25"/>
        <end position="206"/>
    </location>
</feature>
<evidence type="ECO:0000256" key="9">
    <source>
        <dbReference type="ARBA" id="ARBA00023018"/>
    </source>
</evidence>
<dbReference type="InterPro" id="IPR029058">
    <property type="entry name" value="AB_hydrolase_fold"/>
</dbReference>
<dbReference type="GO" id="GO:0005615">
    <property type="term" value="C:extracellular space"/>
    <property type="evidence" value="ECO:0007669"/>
    <property type="project" value="TreeGrafter"/>
</dbReference>
<dbReference type="Proteomes" id="UP000264840">
    <property type="component" value="Unplaced"/>
</dbReference>
<dbReference type="PROSITE" id="PS00941">
    <property type="entry name" value="CARBOXYLESTERASE_B_2"/>
    <property type="match status" value="1"/>
</dbReference>
<proteinExistence type="inferred from homology"/>
<reference evidence="14" key="1">
    <citation type="submission" date="2025-08" db="UniProtKB">
        <authorList>
            <consortium name="Ensembl"/>
        </authorList>
    </citation>
    <scope>IDENTIFICATION</scope>
</reference>
<protein>
    <recommendedName>
        <fullName evidence="4">Acetylcholinesterase</fullName>
        <ecNumber evidence="3">3.1.1.7</ecNumber>
    </recommendedName>
</protein>
<dbReference type="Pfam" id="PF00135">
    <property type="entry name" value="COesterase"/>
    <property type="match status" value="1"/>
</dbReference>
<keyword evidence="6" id="KW-0719">Serine esterase</keyword>
<keyword evidence="15" id="KW-1185">Reference proteome</keyword>
<dbReference type="PANTHER" id="PTHR43918:SF11">
    <property type="entry name" value="ACETYLCHOLINESTERASE"/>
    <property type="match status" value="1"/>
</dbReference>
<evidence type="ECO:0000256" key="12">
    <source>
        <dbReference type="SAM" id="SignalP"/>
    </source>
</evidence>
<dbReference type="InterPro" id="IPR002018">
    <property type="entry name" value="CarbesteraseB"/>
</dbReference>
<dbReference type="SUPFAM" id="SSF53474">
    <property type="entry name" value="alpha/beta-Hydrolases"/>
    <property type="match status" value="1"/>
</dbReference>
<evidence type="ECO:0000256" key="8">
    <source>
        <dbReference type="ARBA" id="ARBA00022867"/>
    </source>
</evidence>
<accession>A0A3Q3BQV1</accession>
<dbReference type="GO" id="GO:0045202">
    <property type="term" value="C:synapse"/>
    <property type="evidence" value="ECO:0007669"/>
    <property type="project" value="UniProtKB-SubCell"/>
</dbReference>
<evidence type="ECO:0000256" key="4">
    <source>
        <dbReference type="ARBA" id="ARBA00020419"/>
    </source>
</evidence>
<dbReference type="STRING" id="8153.ENSHBUP00000004271"/>
<dbReference type="AlphaFoldDB" id="A0A3Q3BQV1"/>
<sequence length="206" mass="23247">MQPTVVLLFSSIFLLAFIIPFCFSQNEGDLVVQTRTGRVRGIRQLVPDQSYITAFLGIPFAEPPLGNRRFRPPEPKRPWTGVIEAKEYPNACYQYVDTAFPGFQGSEMWNPNRDMNEDCLYLNVWVPSSPRPHNLTVMVWIYGGVSATSVSSTSILPIISKCCGQNSFLSKINIVAKNAQCIKNIIKIYHTQHDIAKKYCGFCFKG</sequence>
<evidence type="ECO:0000256" key="3">
    <source>
        <dbReference type="ARBA" id="ARBA00013276"/>
    </source>
</evidence>
<evidence type="ECO:0000256" key="5">
    <source>
        <dbReference type="ARBA" id="ARBA00022475"/>
    </source>
</evidence>
<dbReference type="GO" id="GO:0019695">
    <property type="term" value="P:choline metabolic process"/>
    <property type="evidence" value="ECO:0007669"/>
    <property type="project" value="TreeGrafter"/>
</dbReference>
<dbReference type="InterPro" id="IPR019819">
    <property type="entry name" value="Carboxylesterase_B_CS"/>
</dbReference>
<dbReference type="GO" id="GO:0005886">
    <property type="term" value="C:plasma membrane"/>
    <property type="evidence" value="ECO:0007669"/>
    <property type="project" value="UniProtKB-SubCell"/>
</dbReference>
<dbReference type="Gene3D" id="3.40.50.1820">
    <property type="entry name" value="alpha/beta hydrolase"/>
    <property type="match status" value="1"/>
</dbReference>
<keyword evidence="7" id="KW-0378">Hydrolase</keyword>
<dbReference type="Ensembl" id="ENSHBUT00000008983.1">
    <property type="protein sequence ID" value="ENSHBUP00000004271.1"/>
    <property type="gene ID" value="ENSHBUG00000005564.1"/>
</dbReference>
<dbReference type="OMA" id="NERMAFM"/>
<evidence type="ECO:0000256" key="11">
    <source>
        <dbReference type="ARBA" id="ARBA00034103"/>
    </source>
</evidence>
<keyword evidence="8" id="KW-0531">Neurotransmitter degradation</keyword>
<reference evidence="14" key="2">
    <citation type="submission" date="2025-09" db="UniProtKB">
        <authorList>
            <consortium name="Ensembl"/>
        </authorList>
    </citation>
    <scope>IDENTIFICATION</scope>
</reference>
<keyword evidence="12" id="KW-0732">Signal</keyword>
<keyword evidence="10" id="KW-0472">Membrane</keyword>
<keyword evidence="5" id="KW-1003">Cell membrane</keyword>
<dbReference type="PANTHER" id="PTHR43918">
    <property type="entry name" value="ACETYLCHOLINESTERASE"/>
    <property type="match status" value="1"/>
</dbReference>
<evidence type="ECO:0000256" key="1">
    <source>
        <dbReference type="ARBA" id="ARBA00004202"/>
    </source>
</evidence>
<organism evidence="14 15">
    <name type="scientific">Haplochromis burtoni</name>
    <name type="common">Burton's mouthbrooder</name>
    <name type="synonym">Chromis burtoni</name>
    <dbReference type="NCBI Taxonomy" id="8153"/>
    <lineage>
        <taxon>Eukaryota</taxon>
        <taxon>Metazoa</taxon>
        <taxon>Chordata</taxon>
        <taxon>Craniata</taxon>
        <taxon>Vertebrata</taxon>
        <taxon>Euteleostomi</taxon>
        <taxon>Actinopterygii</taxon>
        <taxon>Neopterygii</taxon>
        <taxon>Teleostei</taxon>
        <taxon>Neoteleostei</taxon>
        <taxon>Acanthomorphata</taxon>
        <taxon>Ovalentaria</taxon>
        <taxon>Cichlomorphae</taxon>
        <taxon>Cichliformes</taxon>
        <taxon>Cichlidae</taxon>
        <taxon>African cichlids</taxon>
        <taxon>Pseudocrenilabrinae</taxon>
        <taxon>Haplochromini</taxon>
        <taxon>Haplochromis</taxon>
    </lineage>
</organism>
<evidence type="ECO:0000256" key="6">
    <source>
        <dbReference type="ARBA" id="ARBA00022487"/>
    </source>
</evidence>
<comment type="similarity">
    <text evidence="2">Belongs to the type-B carboxylesterase/lipase family.</text>
</comment>
<dbReference type="GeneTree" id="ENSGT00940000157637"/>
<evidence type="ECO:0000313" key="14">
    <source>
        <dbReference type="Ensembl" id="ENSHBUP00000004271.1"/>
    </source>
</evidence>